<organism evidence="2 3">
    <name type="scientific">Myotis brandtii</name>
    <name type="common">Brandt's bat</name>
    <dbReference type="NCBI Taxonomy" id="109478"/>
    <lineage>
        <taxon>Eukaryota</taxon>
        <taxon>Metazoa</taxon>
        <taxon>Chordata</taxon>
        <taxon>Craniata</taxon>
        <taxon>Vertebrata</taxon>
        <taxon>Euteleostomi</taxon>
        <taxon>Mammalia</taxon>
        <taxon>Eutheria</taxon>
        <taxon>Laurasiatheria</taxon>
        <taxon>Chiroptera</taxon>
        <taxon>Yangochiroptera</taxon>
        <taxon>Vespertilionidae</taxon>
        <taxon>Myotis</taxon>
    </lineage>
</organism>
<dbReference type="AlphaFoldDB" id="S7MQR5"/>
<protein>
    <submittedName>
        <fullName evidence="2">Uncharacterized protein</fullName>
    </submittedName>
</protein>
<proteinExistence type="predicted"/>
<sequence>MVLDKSLGGLGPVALPPFLPPPTLASEQRQDLRLLHVMPPQDMTYTQMNLLTLRQQTGAPKSSSSEEPPDEPSVYTAIAIY</sequence>
<evidence type="ECO:0000313" key="3">
    <source>
        <dbReference type="Proteomes" id="UP000052978"/>
    </source>
</evidence>
<evidence type="ECO:0000256" key="1">
    <source>
        <dbReference type="SAM" id="MobiDB-lite"/>
    </source>
</evidence>
<gene>
    <name evidence="2" type="ORF">D623_10001026</name>
</gene>
<feature type="region of interest" description="Disordered" evidence="1">
    <location>
        <begin position="55"/>
        <end position="75"/>
    </location>
</feature>
<keyword evidence="3" id="KW-1185">Reference proteome</keyword>
<dbReference type="EMBL" id="KE162045">
    <property type="protein sequence ID" value="EPQ06709.1"/>
    <property type="molecule type" value="Genomic_DNA"/>
</dbReference>
<name>S7MQR5_MYOBR</name>
<dbReference type="Proteomes" id="UP000052978">
    <property type="component" value="Unassembled WGS sequence"/>
</dbReference>
<evidence type="ECO:0000313" key="2">
    <source>
        <dbReference type="EMBL" id="EPQ06709.1"/>
    </source>
</evidence>
<reference evidence="2 3" key="1">
    <citation type="journal article" date="2013" name="Nat. Commun.">
        <title>Genome analysis reveals insights into physiology and longevity of the Brandt's bat Myotis brandtii.</title>
        <authorList>
            <person name="Seim I."/>
            <person name="Fang X."/>
            <person name="Xiong Z."/>
            <person name="Lobanov A.V."/>
            <person name="Huang Z."/>
            <person name="Ma S."/>
            <person name="Feng Y."/>
            <person name="Turanov A.A."/>
            <person name="Zhu Y."/>
            <person name="Lenz T.L."/>
            <person name="Gerashchenko M.V."/>
            <person name="Fan D."/>
            <person name="Hee Yim S."/>
            <person name="Yao X."/>
            <person name="Jordan D."/>
            <person name="Xiong Y."/>
            <person name="Ma Y."/>
            <person name="Lyapunov A.N."/>
            <person name="Chen G."/>
            <person name="Kulakova O.I."/>
            <person name="Sun Y."/>
            <person name="Lee S.G."/>
            <person name="Bronson R.T."/>
            <person name="Moskalev A.A."/>
            <person name="Sunyaev S.R."/>
            <person name="Zhang G."/>
            <person name="Krogh A."/>
            <person name="Wang J."/>
            <person name="Gladyshev V.N."/>
        </authorList>
    </citation>
    <scope>NUCLEOTIDE SEQUENCE [LARGE SCALE GENOMIC DNA]</scope>
</reference>
<accession>S7MQR5</accession>